<dbReference type="Gene3D" id="2.40.170.20">
    <property type="entry name" value="TonB-dependent receptor, beta-barrel domain"/>
    <property type="match status" value="1"/>
</dbReference>
<organism evidence="13 14">
    <name type="scientific">Negadavirga shengliensis</name>
    <dbReference type="NCBI Taxonomy" id="1389218"/>
    <lineage>
        <taxon>Bacteria</taxon>
        <taxon>Pseudomonadati</taxon>
        <taxon>Bacteroidota</taxon>
        <taxon>Cytophagia</taxon>
        <taxon>Cytophagales</taxon>
        <taxon>Cyclobacteriaceae</taxon>
        <taxon>Negadavirga</taxon>
    </lineage>
</organism>
<dbReference type="InterPro" id="IPR012910">
    <property type="entry name" value="Plug_dom"/>
</dbReference>
<comment type="subcellular location">
    <subcellularLocation>
        <location evidence="1 8">Cell outer membrane</location>
        <topology evidence="1 8">Multi-pass membrane protein</topology>
    </subcellularLocation>
</comment>
<dbReference type="NCBIfam" id="TIGR04057">
    <property type="entry name" value="SusC_RagA_signa"/>
    <property type="match status" value="1"/>
</dbReference>
<dbReference type="RefSeq" id="WP_377067846.1">
    <property type="nucleotide sequence ID" value="NZ_JBHSJJ010000016.1"/>
</dbReference>
<feature type="domain" description="TonB-dependent receptor plug" evidence="12">
    <location>
        <begin position="229"/>
        <end position="363"/>
    </location>
</feature>
<evidence type="ECO:0000256" key="2">
    <source>
        <dbReference type="ARBA" id="ARBA00022448"/>
    </source>
</evidence>
<feature type="region of interest" description="Disordered" evidence="10">
    <location>
        <begin position="303"/>
        <end position="338"/>
    </location>
</feature>
<dbReference type="InterPro" id="IPR037066">
    <property type="entry name" value="Plug_dom_sf"/>
</dbReference>
<evidence type="ECO:0000313" key="14">
    <source>
        <dbReference type="Proteomes" id="UP001595818"/>
    </source>
</evidence>
<reference evidence="14" key="1">
    <citation type="journal article" date="2019" name="Int. J. Syst. Evol. Microbiol.">
        <title>The Global Catalogue of Microorganisms (GCM) 10K type strain sequencing project: providing services to taxonomists for standard genome sequencing and annotation.</title>
        <authorList>
            <consortium name="The Broad Institute Genomics Platform"/>
            <consortium name="The Broad Institute Genome Sequencing Center for Infectious Disease"/>
            <person name="Wu L."/>
            <person name="Ma J."/>
        </authorList>
    </citation>
    <scope>NUCLEOTIDE SEQUENCE [LARGE SCALE GENOMIC DNA]</scope>
    <source>
        <strain evidence="14">CGMCC 4.7466</strain>
    </source>
</reference>
<evidence type="ECO:0000256" key="6">
    <source>
        <dbReference type="ARBA" id="ARBA00023136"/>
    </source>
</evidence>
<comment type="similarity">
    <text evidence="8 9">Belongs to the TonB-dependent receptor family.</text>
</comment>
<evidence type="ECO:0000256" key="10">
    <source>
        <dbReference type="SAM" id="MobiDB-lite"/>
    </source>
</evidence>
<keyword evidence="5 9" id="KW-0798">TonB box</keyword>
<proteinExistence type="inferred from homology"/>
<evidence type="ECO:0000256" key="5">
    <source>
        <dbReference type="ARBA" id="ARBA00023077"/>
    </source>
</evidence>
<keyword evidence="6 8" id="KW-0472">Membrane</keyword>
<accession>A0ABV9T625</accession>
<dbReference type="PROSITE" id="PS52016">
    <property type="entry name" value="TONB_DEPENDENT_REC_3"/>
    <property type="match status" value="1"/>
</dbReference>
<protein>
    <submittedName>
        <fullName evidence="13">SusC/RagA family TonB-linked outer membrane protein</fullName>
    </submittedName>
</protein>
<dbReference type="InterPro" id="IPR000531">
    <property type="entry name" value="Beta-barrel_TonB"/>
</dbReference>
<dbReference type="InterPro" id="IPR039426">
    <property type="entry name" value="TonB-dep_rcpt-like"/>
</dbReference>
<evidence type="ECO:0000256" key="4">
    <source>
        <dbReference type="ARBA" id="ARBA00022692"/>
    </source>
</evidence>
<name>A0ABV9T625_9BACT</name>
<evidence type="ECO:0000259" key="11">
    <source>
        <dbReference type="Pfam" id="PF00593"/>
    </source>
</evidence>
<dbReference type="SUPFAM" id="SSF49464">
    <property type="entry name" value="Carboxypeptidase regulatory domain-like"/>
    <property type="match status" value="1"/>
</dbReference>
<dbReference type="InterPro" id="IPR023996">
    <property type="entry name" value="TonB-dep_OMP_SusC/RagA"/>
</dbReference>
<evidence type="ECO:0000313" key="13">
    <source>
        <dbReference type="EMBL" id="MFC4874216.1"/>
    </source>
</evidence>
<keyword evidence="7 8" id="KW-0998">Cell outer membrane</keyword>
<evidence type="ECO:0000256" key="7">
    <source>
        <dbReference type="ARBA" id="ARBA00023237"/>
    </source>
</evidence>
<dbReference type="SUPFAM" id="SSF56935">
    <property type="entry name" value="Porins"/>
    <property type="match status" value="1"/>
</dbReference>
<feature type="domain" description="TonB-dependent receptor-like beta-barrel" evidence="11">
    <location>
        <begin position="563"/>
        <end position="930"/>
    </location>
</feature>
<sequence length="1179" mass="130228">MKHILFLFTKMLLNRGLGLCIIWMMMGTISAQAFETVKSIEEVVIKLGIKEGKLKDILVAIEEKTDYSFFYTDKNLLDDEPVQLSISRGSVAEILKELAILKNLHFKQVNNSISVRALSSSPSDGAVEITVDEADIEVSGKVTTQDGEPIPGVAVSVAGTTVGTITDIDGNYALVVPEDATLVISYIGYATQRIQVGSRTVINITMAEDIAALEEVVVTALGIEREAKSLGYATSSVASEEMTINRTPNFMNALQGKVAGVNISSLGTGPAGTSKIRIRGQSSFGGQNQPLIVINGVPVDNTNFGANPGNRGSDAANTDRGRTRVSDGGDGLTSINPDDIESMTVLRGAAASALYGARAKDGVIMITTKQRAKGTGIGVEFNSNFTTDTPMDFTDWQYEYGQGENGIRPTSANPTSGVWSFGERFQPGMTQVLFDGVEIPYVPQPSHVKTFYNTGHTFTNTVTVSSGGEFGGFSLSVSNLDNKSIVPNSDYDRKTINLGFTQEIAKKLVVSGNVNYSLENIKNPPQIAEQDMSTPTTLNTLANSMPLWLMREKMADANGDEFVFSRFRNRTNPYWATYERFDNVRRDRVFGNITARYNVTDWLFVQGRVGQDFYARDQEYNFPTGTASLPNAPEGFVNGEYVQDNRRFREVNADFLIGANQKFGDVGVNLTLGGNQMYRRMDRNNVLVNDFIVRDLYTVMNGRIKDPIYEISERQVNSLYGMMELSYRDYLFLNGTVRNDWFSTLAPQNRSILYPAVTGSFVFSQPWENFPEWISFGKIRAGYAEVGSDTDVSPYADNLFYRVENNQFPNPAGQMQPVGVINTATVPNANLRPMRVAEWETGLELKFLDNRIGLDLTYYNKLTSDQILGAQVSDASGYTNQLINVGESRNKGVEMLLTAVPVQTADFMWETSINAAYNHTETLKLGLTEGDSVITVGAAIFGGELRQVVGMPMGQIYGFGYLRDPQGNKVFDANNGRPLRTPLQIPFGSAIPVWVGGFMNTFHYKAFSLSALIDFKLGHKMLSGTNFNAWRHGLHKGTLVGREEGVVIGEGVKIVSEERNDEGQVINRVYAPNDVPSETQTFYETVRSANMVEEFIYNAGFWNLRQVTVGYDFTNHLPENLFIKGLRLNVVGNNVLVLKKWVPNIHPEQFGFTSDNLMGLEAHGLPITRSIGFNLNFRF</sequence>
<keyword evidence="4 8" id="KW-0812">Transmembrane</keyword>
<dbReference type="EMBL" id="JBHSJJ010000016">
    <property type="protein sequence ID" value="MFC4874216.1"/>
    <property type="molecule type" value="Genomic_DNA"/>
</dbReference>
<keyword evidence="14" id="KW-1185">Reference proteome</keyword>
<evidence type="ECO:0000259" key="12">
    <source>
        <dbReference type="Pfam" id="PF07715"/>
    </source>
</evidence>
<feature type="compositionally biased region" description="Basic and acidic residues" evidence="10">
    <location>
        <begin position="317"/>
        <end position="327"/>
    </location>
</feature>
<gene>
    <name evidence="13" type="ORF">ACFPFU_21100</name>
</gene>
<evidence type="ECO:0000256" key="1">
    <source>
        <dbReference type="ARBA" id="ARBA00004571"/>
    </source>
</evidence>
<dbReference type="Gene3D" id="2.170.130.10">
    <property type="entry name" value="TonB-dependent receptor, plug domain"/>
    <property type="match status" value="1"/>
</dbReference>
<dbReference type="Pfam" id="PF13715">
    <property type="entry name" value="CarbopepD_reg_2"/>
    <property type="match status" value="1"/>
</dbReference>
<comment type="caution">
    <text evidence="13">The sequence shown here is derived from an EMBL/GenBank/DDBJ whole genome shotgun (WGS) entry which is preliminary data.</text>
</comment>
<evidence type="ECO:0000256" key="9">
    <source>
        <dbReference type="RuleBase" id="RU003357"/>
    </source>
</evidence>
<dbReference type="Pfam" id="PF07715">
    <property type="entry name" value="Plug"/>
    <property type="match status" value="1"/>
</dbReference>
<evidence type="ECO:0000256" key="8">
    <source>
        <dbReference type="PROSITE-ProRule" id="PRU01360"/>
    </source>
</evidence>
<dbReference type="Pfam" id="PF00593">
    <property type="entry name" value="TonB_dep_Rec_b-barrel"/>
    <property type="match status" value="1"/>
</dbReference>
<keyword evidence="3 8" id="KW-1134">Transmembrane beta strand</keyword>
<dbReference type="Proteomes" id="UP001595818">
    <property type="component" value="Unassembled WGS sequence"/>
</dbReference>
<dbReference type="NCBIfam" id="TIGR04056">
    <property type="entry name" value="OMP_RagA_SusC"/>
    <property type="match status" value="1"/>
</dbReference>
<dbReference type="Gene3D" id="2.60.40.1120">
    <property type="entry name" value="Carboxypeptidase-like, regulatory domain"/>
    <property type="match status" value="1"/>
</dbReference>
<keyword evidence="2 8" id="KW-0813">Transport</keyword>
<dbReference type="InterPro" id="IPR008969">
    <property type="entry name" value="CarboxyPept-like_regulatory"/>
</dbReference>
<dbReference type="InterPro" id="IPR023997">
    <property type="entry name" value="TonB-dep_OMP_SusC/RagA_CS"/>
</dbReference>
<evidence type="ECO:0000256" key="3">
    <source>
        <dbReference type="ARBA" id="ARBA00022452"/>
    </source>
</evidence>
<dbReference type="InterPro" id="IPR036942">
    <property type="entry name" value="Beta-barrel_TonB_sf"/>
</dbReference>